<comment type="caution">
    <text evidence="8">The sequence shown here is derived from an EMBL/GenBank/DDBJ whole genome shotgun (WGS) entry which is preliminary data.</text>
</comment>
<dbReference type="Proteomes" id="UP000294576">
    <property type="component" value="Unassembled WGS sequence"/>
</dbReference>
<proteinExistence type="predicted"/>
<dbReference type="PANTHER" id="PTHR11706">
    <property type="entry name" value="SOLUTE CARRIER PROTEIN FAMILY 11 MEMBER"/>
    <property type="match status" value="1"/>
</dbReference>
<feature type="transmembrane region" description="Helical" evidence="7">
    <location>
        <begin position="185"/>
        <end position="208"/>
    </location>
</feature>
<reference evidence="8 9" key="1">
    <citation type="submission" date="2019-03" db="EMBL/GenBank/DDBJ databases">
        <title>Genomic Encyclopedia of Type Strains, Phase IV (KMG-V): Genome sequencing to study the core and pangenomes of soil and plant-associated prokaryotes.</title>
        <authorList>
            <person name="Whitman W."/>
        </authorList>
    </citation>
    <scope>NUCLEOTIDE SEQUENCE [LARGE SCALE GENOMIC DNA]</scope>
    <source>
        <strain evidence="8 9">Hc14</strain>
    </source>
</reference>
<dbReference type="GO" id="GO:0005384">
    <property type="term" value="F:manganese ion transmembrane transporter activity"/>
    <property type="evidence" value="ECO:0007669"/>
    <property type="project" value="TreeGrafter"/>
</dbReference>
<evidence type="ECO:0000313" key="8">
    <source>
        <dbReference type="EMBL" id="TCU09655.1"/>
    </source>
</evidence>
<evidence type="ECO:0000256" key="6">
    <source>
        <dbReference type="ARBA" id="ARBA00023136"/>
    </source>
</evidence>
<feature type="transmembrane region" description="Helical" evidence="7">
    <location>
        <begin position="229"/>
        <end position="248"/>
    </location>
</feature>
<dbReference type="PANTHER" id="PTHR11706:SF33">
    <property type="entry name" value="NATURAL RESISTANCE-ASSOCIATED MACROPHAGE PROTEIN 2"/>
    <property type="match status" value="1"/>
</dbReference>
<evidence type="ECO:0000256" key="2">
    <source>
        <dbReference type="ARBA" id="ARBA00022448"/>
    </source>
</evidence>
<dbReference type="AlphaFoldDB" id="A0A4R3PTM2"/>
<evidence type="ECO:0000256" key="4">
    <source>
        <dbReference type="ARBA" id="ARBA00022847"/>
    </source>
</evidence>
<organism evidence="8 9">
    <name type="scientific">Rhizobium sullae</name>
    <name type="common">Rhizobium hedysari</name>
    <dbReference type="NCBI Taxonomy" id="50338"/>
    <lineage>
        <taxon>Bacteria</taxon>
        <taxon>Pseudomonadati</taxon>
        <taxon>Pseudomonadota</taxon>
        <taxon>Alphaproteobacteria</taxon>
        <taxon>Hyphomicrobiales</taxon>
        <taxon>Rhizobiaceae</taxon>
        <taxon>Rhizobium/Agrobacterium group</taxon>
        <taxon>Rhizobium</taxon>
    </lineage>
</organism>
<dbReference type="EMBL" id="SMBH01000024">
    <property type="protein sequence ID" value="TCU09655.1"/>
    <property type="molecule type" value="Genomic_DNA"/>
</dbReference>
<keyword evidence="5 7" id="KW-1133">Transmembrane helix</keyword>
<gene>
    <name evidence="8" type="ORF">EV132_12455</name>
</gene>
<comment type="subcellular location">
    <subcellularLocation>
        <location evidence="1">Membrane</location>
        <topology evidence="1">Multi-pass membrane protein</topology>
    </subcellularLocation>
</comment>
<evidence type="ECO:0000256" key="3">
    <source>
        <dbReference type="ARBA" id="ARBA00022692"/>
    </source>
</evidence>
<keyword evidence="3 7" id="KW-0812">Transmembrane</keyword>
<feature type="transmembrane region" description="Helical" evidence="7">
    <location>
        <begin position="81"/>
        <end position="100"/>
    </location>
</feature>
<evidence type="ECO:0000256" key="5">
    <source>
        <dbReference type="ARBA" id="ARBA00022989"/>
    </source>
</evidence>
<feature type="transmembrane region" description="Helical" evidence="7">
    <location>
        <begin position="135"/>
        <end position="157"/>
    </location>
</feature>
<evidence type="ECO:0000313" key="9">
    <source>
        <dbReference type="Proteomes" id="UP000294576"/>
    </source>
</evidence>
<accession>A0A4R3PTM2</accession>
<evidence type="ECO:0000256" key="7">
    <source>
        <dbReference type="SAM" id="Phobius"/>
    </source>
</evidence>
<feature type="transmembrane region" description="Helical" evidence="7">
    <location>
        <begin position="13"/>
        <end position="32"/>
    </location>
</feature>
<evidence type="ECO:0000256" key="1">
    <source>
        <dbReference type="ARBA" id="ARBA00004141"/>
    </source>
</evidence>
<name>A0A4R3PTM2_RHISU</name>
<feature type="transmembrane region" description="Helical" evidence="7">
    <location>
        <begin position="294"/>
        <end position="315"/>
    </location>
</feature>
<dbReference type="GO" id="GO:0015293">
    <property type="term" value="F:symporter activity"/>
    <property type="evidence" value="ECO:0007669"/>
    <property type="project" value="UniProtKB-KW"/>
</dbReference>
<dbReference type="GO" id="GO:0015086">
    <property type="term" value="F:cadmium ion transmembrane transporter activity"/>
    <property type="evidence" value="ECO:0007669"/>
    <property type="project" value="TreeGrafter"/>
</dbReference>
<protein>
    <submittedName>
        <fullName evidence="8">Natural resistance-associated macrophage protein</fullName>
    </submittedName>
</protein>
<dbReference type="Pfam" id="PF01566">
    <property type="entry name" value="Nramp"/>
    <property type="match status" value="1"/>
</dbReference>
<keyword evidence="6 7" id="KW-0472">Membrane</keyword>
<dbReference type="GO" id="GO:0034755">
    <property type="term" value="P:iron ion transmembrane transport"/>
    <property type="evidence" value="ECO:0007669"/>
    <property type="project" value="TreeGrafter"/>
</dbReference>
<dbReference type="GO" id="GO:0005886">
    <property type="term" value="C:plasma membrane"/>
    <property type="evidence" value="ECO:0007669"/>
    <property type="project" value="TreeGrafter"/>
</dbReference>
<keyword evidence="4" id="KW-0769">Symport</keyword>
<feature type="transmembrane region" description="Helical" evidence="7">
    <location>
        <begin position="44"/>
        <end position="61"/>
    </location>
</feature>
<feature type="transmembrane region" description="Helical" evidence="7">
    <location>
        <begin position="254"/>
        <end position="274"/>
    </location>
</feature>
<sequence>MAWRRRSGLFVPLPVPIIAAAVAALIFALQIFGSYTLIRSIFRWLALSLLAYAAAAFLAKPDLFAVLRGTVVPSIEFSKEFLSIVVAIIGTTLSAYLYAWQSNEEVEDQIADGKTTLNQRKGASDKELRRSQRDIWIGMTFSNLIMYFIILATGATLHANGQTEIETAAQAAEALKPIAGNAAGFLFAAGVISVGFLAVPVMTTGAAYDFAQSVGIKGTLHATARQAPRFYLVIGVITLVAVGMNFLGFNPMKALVWAGIVQGFSTPPLLLLIVLMTNNRNIMGKQVNSRAMNVMAWVTTAAVFSASLGLVATSFI</sequence>
<keyword evidence="2" id="KW-0813">Transport</keyword>
<dbReference type="InterPro" id="IPR001046">
    <property type="entry name" value="NRAMP_fam"/>
</dbReference>